<name>A0ABD7VBT5_PSEFL</name>
<evidence type="ECO:0000313" key="2">
    <source>
        <dbReference type="Proteomes" id="UP000325779"/>
    </source>
</evidence>
<protein>
    <recommendedName>
        <fullName evidence="3">N-acetyltransferase</fullName>
    </recommendedName>
</protein>
<accession>A0ABD7VBT5</accession>
<dbReference type="SUPFAM" id="SSF55729">
    <property type="entry name" value="Acyl-CoA N-acyltransferases (Nat)"/>
    <property type="match status" value="1"/>
</dbReference>
<sequence length="178" mass="20215">MRRQGKGTELRNQTYKSEARKLAHQTMSMDLEALAAGIDALSLRIDPITPLAINAYHHWIGPIGYPWDAVQDWKIKDPKGLDLAFWYEEELCGLCYATPRRSRICMKIVLLQGRTCNAHPLRGWIAPMALLTTEFYARKLGCTQIEVQEPDSGAIPYYQTLGFYFDTTGSLVFALDDQ</sequence>
<dbReference type="InterPro" id="IPR016181">
    <property type="entry name" value="Acyl_CoA_acyltransferase"/>
</dbReference>
<dbReference type="Proteomes" id="UP000325779">
    <property type="component" value="Unassembled WGS sequence"/>
</dbReference>
<comment type="caution">
    <text evidence="1">The sequence shown here is derived from an EMBL/GenBank/DDBJ whole genome shotgun (WGS) entry which is preliminary data.</text>
</comment>
<organism evidence="1 2">
    <name type="scientific">Pseudomonas fluorescens</name>
    <dbReference type="NCBI Taxonomy" id="294"/>
    <lineage>
        <taxon>Bacteria</taxon>
        <taxon>Pseudomonadati</taxon>
        <taxon>Pseudomonadota</taxon>
        <taxon>Gammaproteobacteria</taxon>
        <taxon>Pseudomonadales</taxon>
        <taxon>Pseudomonadaceae</taxon>
        <taxon>Pseudomonas</taxon>
    </lineage>
</organism>
<evidence type="ECO:0000313" key="1">
    <source>
        <dbReference type="EMBL" id="VVO58678.1"/>
    </source>
</evidence>
<proteinExistence type="predicted"/>
<dbReference type="RefSeq" id="WP_150595985.1">
    <property type="nucleotide sequence ID" value="NZ_CABVIJ010000002.1"/>
</dbReference>
<dbReference type="EMBL" id="CABVIJ010000002">
    <property type="protein sequence ID" value="VVO58678.1"/>
    <property type="molecule type" value="Genomic_DNA"/>
</dbReference>
<evidence type="ECO:0008006" key="3">
    <source>
        <dbReference type="Google" id="ProtNLM"/>
    </source>
</evidence>
<reference evidence="1 2" key="1">
    <citation type="submission" date="2019-09" db="EMBL/GenBank/DDBJ databases">
        <authorList>
            <person name="Chandra G."/>
            <person name="Truman W A."/>
        </authorList>
    </citation>
    <scope>NUCLEOTIDE SEQUENCE [LARGE SCALE GENOMIC DNA]</scope>
    <source>
        <strain evidence="1">PS732</strain>
    </source>
</reference>
<gene>
    <name evidence="1" type="ORF">PS732_00700</name>
</gene>
<dbReference type="AlphaFoldDB" id="A0ABD7VBT5"/>